<dbReference type="PANTHER" id="PTHR48019">
    <property type="entry name" value="SERUM RESPONSE FACTOR HOMOLOG"/>
    <property type="match status" value="1"/>
</dbReference>
<keyword evidence="5" id="KW-0539">Nucleus</keyword>
<evidence type="ECO:0000256" key="2">
    <source>
        <dbReference type="ARBA" id="ARBA00023015"/>
    </source>
</evidence>
<evidence type="ECO:0000256" key="5">
    <source>
        <dbReference type="ARBA" id="ARBA00023242"/>
    </source>
</evidence>
<dbReference type="InterPro" id="IPR036879">
    <property type="entry name" value="TF_MADSbox_sf"/>
</dbReference>
<proteinExistence type="predicted"/>
<dbReference type="Pfam" id="PF00319">
    <property type="entry name" value="SRF-TF"/>
    <property type="match status" value="1"/>
</dbReference>
<organism evidence="9 10">
    <name type="scientific">Rhynchospora pubera</name>
    <dbReference type="NCBI Taxonomy" id="906938"/>
    <lineage>
        <taxon>Eukaryota</taxon>
        <taxon>Viridiplantae</taxon>
        <taxon>Streptophyta</taxon>
        <taxon>Embryophyta</taxon>
        <taxon>Tracheophyta</taxon>
        <taxon>Spermatophyta</taxon>
        <taxon>Magnoliopsida</taxon>
        <taxon>Liliopsida</taxon>
        <taxon>Poales</taxon>
        <taxon>Cyperaceae</taxon>
        <taxon>Cyperoideae</taxon>
        <taxon>Rhynchosporeae</taxon>
        <taxon>Rhynchospora</taxon>
    </lineage>
</organism>
<keyword evidence="2" id="KW-0805">Transcription regulation</keyword>
<sequence>MICRKTVHKSQELLSVHYSVCYRFHEGVRTRKMGRGKIEIKRIENTSNRQVTFSKRRNGLLKKASELAVLCDAQVGVIIFSSTGKMFNFCSSPPNNLQYLIDRYQKQVSVADDGFGSRQQLMYEIERMKSENDKLEVFIKQYLGQDLTPFSLNDIMQLEQQLESSIDKVRKRKEELLSQQLSNLRRKEHILEDQNNYLSRMIPDEHAMVAVDQKPGPSAMMDLFGNVYQQEGAISELPAYRLQPMQPNLQQVGFMNHGLQL</sequence>
<dbReference type="SMART" id="SM00432">
    <property type="entry name" value="MADS"/>
    <property type="match status" value="1"/>
</dbReference>
<dbReference type="GO" id="GO:0005634">
    <property type="term" value="C:nucleus"/>
    <property type="evidence" value="ECO:0007669"/>
    <property type="project" value="UniProtKB-SubCell"/>
</dbReference>
<dbReference type="SUPFAM" id="SSF55455">
    <property type="entry name" value="SRF-like"/>
    <property type="match status" value="1"/>
</dbReference>
<protein>
    <submittedName>
        <fullName evidence="9">MADS-box transcription factor 29</fullName>
    </submittedName>
</protein>
<feature type="domain" description="MADS-box" evidence="7">
    <location>
        <begin position="33"/>
        <end position="93"/>
    </location>
</feature>
<dbReference type="Pfam" id="PF01486">
    <property type="entry name" value="K-box"/>
    <property type="match status" value="1"/>
</dbReference>
<name>A0AAV8CZS5_9POAL</name>
<dbReference type="InterPro" id="IPR002487">
    <property type="entry name" value="TF_Kbox"/>
</dbReference>
<dbReference type="GO" id="GO:0003700">
    <property type="term" value="F:DNA-binding transcription factor activity"/>
    <property type="evidence" value="ECO:0007669"/>
    <property type="project" value="InterPro"/>
</dbReference>
<dbReference type="Gene3D" id="3.40.1810.10">
    <property type="entry name" value="Transcription factor, MADS-box"/>
    <property type="match status" value="1"/>
</dbReference>
<gene>
    <name evidence="9" type="ORF">LUZ62_070365</name>
</gene>
<keyword evidence="4" id="KW-0804">Transcription</keyword>
<dbReference type="GO" id="GO:0000977">
    <property type="term" value="F:RNA polymerase II transcription regulatory region sequence-specific DNA binding"/>
    <property type="evidence" value="ECO:0007669"/>
    <property type="project" value="InterPro"/>
</dbReference>
<dbReference type="Proteomes" id="UP001140206">
    <property type="component" value="Chromosome 4"/>
</dbReference>
<keyword evidence="6" id="KW-0175">Coiled coil</keyword>
<dbReference type="EMBL" id="JAMFTS010000004">
    <property type="protein sequence ID" value="KAJ4759990.1"/>
    <property type="molecule type" value="Genomic_DNA"/>
</dbReference>
<feature type="domain" description="K-box" evidence="8">
    <location>
        <begin position="118"/>
        <end position="208"/>
    </location>
</feature>
<dbReference type="PRINTS" id="PR00404">
    <property type="entry name" value="MADSDOMAIN"/>
</dbReference>
<comment type="caution">
    <text evidence="9">The sequence shown here is derived from an EMBL/GenBank/DDBJ whole genome shotgun (WGS) entry which is preliminary data.</text>
</comment>
<evidence type="ECO:0000256" key="6">
    <source>
        <dbReference type="SAM" id="Coils"/>
    </source>
</evidence>
<accession>A0AAV8CZS5</accession>
<dbReference type="PROSITE" id="PS50066">
    <property type="entry name" value="MADS_BOX_2"/>
    <property type="match status" value="1"/>
</dbReference>
<evidence type="ECO:0000259" key="8">
    <source>
        <dbReference type="PROSITE" id="PS51297"/>
    </source>
</evidence>
<dbReference type="AlphaFoldDB" id="A0AAV8CZS5"/>
<dbReference type="InterPro" id="IPR033896">
    <property type="entry name" value="MEF2-like_N"/>
</dbReference>
<dbReference type="CDD" id="cd00265">
    <property type="entry name" value="MADS_MEF2_like"/>
    <property type="match status" value="1"/>
</dbReference>
<dbReference type="PROSITE" id="PS00350">
    <property type="entry name" value="MADS_BOX_1"/>
    <property type="match status" value="1"/>
</dbReference>
<evidence type="ECO:0000259" key="7">
    <source>
        <dbReference type="PROSITE" id="PS50066"/>
    </source>
</evidence>
<evidence type="ECO:0000256" key="3">
    <source>
        <dbReference type="ARBA" id="ARBA00023125"/>
    </source>
</evidence>
<dbReference type="InterPro" id="IPR050142">
    <property type="entry name" value="MADS-box/MEF2_TF"/>
</dbReference>
<dbReference type="InterPro" id="IPR002100">
    <property type="entry name" value="TF_MADSbox"/>
</dbReference>
<comment type="subcellular location">
    <subcellularLocation>
        <location evidence="1">Nucleus</location>
    </subcellularLocation>
</comment>
<evidence type="ECO:0000256" key="1">
    <source>
        <dbReference type="ARBA" id="ARBA00004123"/>
    </source>
</evidence>
<dbReference type="GO" id="GO:0045944">
    <property type="term" value="P:positive regulation of transcription by RNA polymerase II"/>
    <property type="evidence" value="ECO:0007669"/>
    <property type="project" value="InterPro"/>
</dbReference>
<feature type="coiled-coil region" evidence="6">
    <location>
        <begin position="152"/>
        <end position="194"/>
    </location>
</feature>
<evidence type="ECO:0000313" key="10">
    <source>
        <dbReference type="Proteomes" id="UP001140206"/>
    </source>
</evidence>
<dbReference type="GO" id="GO:0046983">
    <property type="term" value="F:protein dimerization activity"/>
    <property type="evidence" value="ECO:0007669"/>
    <property type="project" value="InterPro"/>
</dbReference>
<keyword evidence="10" id="KW-1185">Reference proteome</keyword>
<evidence type="ECO:0000313" key="9">
    <source>
        <dbReference type="EMBL" id="KAJ4759990.1"/>
    </source>
</evidence>
<dbReference type="PROSITE" id="PS51297">
    <property type="entry name" value="K_BOX"/>
    <property type="match status" value="1"/>
</dbReference>
<evidence type="ECO:0000256" key="4">
    <source>
        <dbReference type="ARBA" id="ARBA00023163"/>
    </source>
</evidence>
<reference evidence="9" key="1">
    <citation type="submission" date="2022-08" db="EMBL/GenBank/DDBJ databases">
        <authorList>
            <person name="Marques A."/>
        </authorList>
    </citation>
    <scope>NUCLEOTIDE SEQUENCE</scope>
    <source>
        <strain evidence="9">RhyPub2mFocal</strain>
        <tissue evidence="9">Leaves</tissue>
    </source>
</reference>
<keyword evidence="3" id="KW-0238">DNA-binding</keyword>